<dbReference type="InterPro" id="IPR029016">
    <property type="entry name" value="GAF-like_dom_sf"/>
</dbReference>
<dbReference type="InterPro" id="IPR000160">
    <property type="entry name" value="GGDEF_dom"/>
</dbReference>
<dbReference type="GO" id="GO:1902201">
    <property type="term" value="P:negative regulation of bacterial-type flagellum-dependent cell motility"/>
    <property type="evidence" value="ECO:0007669"/>
    <property type="project" value="TreeGrafter"/>
</dbReference>
<dbReference type="InterPro" id="IPR043128">
    <property type="entry name" value="Rev_trsase/Diguanyl_cyclase"/>
</dbReference>
<feature type="transmembrane region" description="Helical" evidence="1">
    <location>
        <begin position="21"/>
        <end position="39"/>
    </location>
</feature>
<dbReference type="NCBIfam" id="TIGR00254">
    <property type="entry name" value="GGDEF"/>
    <property type="match status" value="1"/>
</dbReference>
<feature type="transmembrane region" description="Helical" evidence="1">
    <location>
        <begin position="200"/>
        <end position="219"/>
    </location>
</feature>
<dbReference type="PROSITE" id="PS50887">
    <property type="entry name" value="GGDEF"/>
    <property type="match status" value="1"/>
</dbReference>
<dbReference type="OrthoDB" id="9783388at2"/>
<evidence type="ECO:0000256" key="1">
    <source>
        <dbReference type="SAM" id="Phobius"/>
    </source>
</evidence>
<dbReference type="SUPFAM" id="SSF55781">
    <property type="entry name" value="GAF domain-like"/>
    <property type="match status" value="1"/>
</dbReference>
<organism evidence="3 4">
    <name type="scientific">Carboxydothermus islandicus</name>
    <dbReference type="NCBI Taxonomy" id="661089"/>
    <lineage>
        <taxon>Bacteria</taxon>
        <taxon>Bacillati</taxon>
        <taxon>Bacillota</taxon>
        <taxon>Clostridia</taxon>
        <taxon>Thermoanaerobacterales</taxon>
        <taxon>Thermoanaerobacteraceae</taxon>
        <taxon>Carboxydothermus</taxon>
    </lineage>
</organism>
<dbReference type="PANTHER" id="PTHR45138:SF9">
    <property type="entry name" value="DIGUANYLATE CYCLASE DGCM-RELATED"/>
    <property type="match status" value="1"/>
</dbReference>
<dbReference type="STRING" id="661089.ciss_12100"/>
<dbReference type="GO" id="GO:0052621">
    <property type="term" value="F:diguanylate cyclase activity"/>
    <property type="evidence" value="ECO:0007669"/>
    <property type="project" value="TreeGrafter"/>
</dbReference>
<dbReference type="Gene3D" id="3.30.450.40">
    <property type="match status" value="1"/>
</dbReference>
<dbReference type="SMART" id="SM00267">
    <property type="entry name" value="GGDEF"/>
    <property type="match status" value="1"/>
</dbReference>
<reference evidence="4" key="1">
    <citation type="submission" date="2016-12" db="EMBL/GenBank/DDBJ databases">
        <title>Draft Genome Sequences od Carboxydothermus pertinax and islandicus, Hydrogenogenic Carboxydotrophic Bacteria.</title>
        <authorList>
            <person name="Fukuyama Y."/>
            <person name="Ohmae K."/>
            <person name="Yoneda Y."/>
            <person name="Yoshida T."/>
            <person name="Sako Y."/>
        </authorList>
    </citation>
    <scope>NUCLEOTIDE SEQUENCE [LARGE SCALE GENOMIC DNA]</scope>
    <source>
        <strain evidence="4">SET</strain>
    </source>
</reference>
<dbReference type="Pfam" id="PF13185">
    <property type="entry name" value="GAF_2"/>
    <property type="match status" value="1"/>
</dbReference>
<name>A0A1L8D2E7_9THEO</name>
<gene>
    <name evidence="3" type="ORF">ciss_12100</name>
</gene>
<protein>
    <submittedName>
        <fullName evidence="3">GGDEF domain-containing protein</fullName>
    </submittedName>
</protein>
<dbReference type="GO" id="GO:0005886">
    <property type="term" value="C:plasma membrane"/>
    <property type="evidence" value="ECO:0007669"/>
    <property type="project" value="TreeGrafter"/>
</dbReference>
<dbReference type="InterPro" id="IPR003018">
    <property type="entry name" value="GAF"/>
</dbReference>
<keyword evidence="4" id="KW-1185">Reference proteome</keyword>
<dbReference type="Pfam" id="PF00990">
    <property type="entry name" value="GGDEF"/>
    <property type="match status" value="1"/>
</dbReference>
<dbReference type="Gene3D" id="3.30.70.270">
    <property type="match status" value="1"/>
</dbReference>
<proteinExistence type="predicted"/>
<comment type="caution">
    <text evidence="3">The sequence shown here is derived from an EMBL/GenBank/DDBJ whole genome shotgun (WGS) entry which is preliminary data.</text>
</comment>
<dbReference type="PANTHER" id="PTHR45138">
    <property type="entry name" value="REGULATORY COMPONENTS OF SENSORY TRANSDUCTION SYSTEM"/>
    <property type="match status" value="1"/>
</dbReference>
<evidence type="ECO:0000259" key="2">
    <source>
        <dbReference type="PROSITE" id="PS50887"/>
    </source>
</evidence>
<dbReference type="GO" id="GO:0043709">
    <property type="term" value="P:cell adhesion involved in single-species biofilm formation"/>
    <property type="evidence" value="ECO:0007669"/>
    <property type="project" value="TreeGrafter"/>
</dbReference>
<evidence type="ECO:0000313" key="3">
    <source>
        <dbReference type="EMBL" id="GAV25277.1"/>
    </source>
</evidence>
<dbReference type="AlphaFoldDB" id="A0A1L8D2E7"/>
<dbReference type="SUPFAM" id="SSF55073">
    <property type="entry name" value="Nucleotide cyclase"/>
    <property type="match status" value="1"/>
</dbReference>
<feature type="transmembrane region" description="Helical" evidence="1">
    <location>
        <begin position="51"/>
        <end position="69"/>
    </location>
</feature>
<keyword evidence="1" id="KW-0812">Transmembrane</keyword>
<dbReference type="CDD" id="cd01949">
    <property type="entry name" value="GGDEF"/>
    <property type="match status" value="1"/>
</dbReference>
<dbReference type="EMBL" id="BDJL01000035">
    <property type="protein sequence ID" value="GAV25277.1"/>
    <property type="molecule type" value="Genomic_DNA"/>
</dbReference>
<dbReference type="InterPro" id="IPR050469">
    <property type="entry name" value="Diguanylate_Cyclase"/>
</dbReference>
<sequence>MAGKTKKLSKNYSMHKINYWQIWRVTVSLAGFILTVFYLLKGSVLQPGDFFALLIVSFILELTAIEIYGSQIKGSYVFYLVTLLLKGTGFAVVLSFLAGLLASLLSRDEKTLPGYFFEGAKNSLGILLGSYLAGYLPGEDFFLALIYTAGFILVDAVFMILKAFFGENAGSTKEEIFYYGLNGFLTFTAGVLLAEAIKKNFYQALFLGLLLTEAFYLVVKINQKLLNQNLDYVTLWNISRTFHRLETPDDMLKAMLQELKNIFSYHTGVIYTYSESLGKYIPRYLNTDFPELPGPAFHNSLLSEVENRKTAALIKHPQLGSIAVVPLQNRRDVFGYLVIVAPKGQNYSQSQLRRLENISGQVALAVYNGYLYLRLKEFAQKDELTGLYNRRYFLERLNEEHLRSRRHKLNYTIVLLDIDYFKKINDTYGHDCGDLVLNDFGRFLKDALRRTDLIARYGGEEFVVLLPQTGKKEAYLLAERLREKVKERVLIFQGQKVKYTVSMGLATYPEDAKEYRELLSLADKALYQAKNRGRDKVVMVNNF</sequence>
<feature type="transmembrane region" description="Helical" evidence="1">
    <location>
        <begin position="141"/>
        <end position="164"/>
    </location>
</feature>
<feature type="transmembrane region" description="Helical" evidence="1">
    <location>
        <begin position="176"/>
        <end position="194"/>
    </location>
</feature>
<feature type="domain" description="GGDEF" evidence="2">
    <location>
        <begin position="409"/>
        <end position="542"/>
    </location>
</feature>
<keyword evidence="1" id="KW-1133">Transmembrane helix</keyword>
<accession>A0A1L8D2E7</accession>
<dbReference type="FunFam" id="3.30.70.270:FF:000001">
    <property type="entry name" value="Diguanylate cyclase domain protein"/>
    <property type="match status" value="1"/>
</dbReference>
<dbReference type="InterPro" id="IPR029787">
    <property type="entry name" value="Nucleotide_cyclase"/>
</dbReference>
<dbReference type="Proteomes" id="UP000187338">
    <property type="component" value="Unassembled WGS sequence"/>
</dbReference>
<evidence type="ECO:0000313" key="4">
    <source>
        <dbReference type="Proteomes" id="UP000187338"/>
    </source>
</evidence>
<keyword evidence="1" id="KW-0472">Membrane</keyword>
<feature type="transmembrane region" description="Helical" evidence="1">
    <location>
        <begin position="76"/>
        <end position="105"/>
    </location>
</feature>